<gene>
    <name evidence="2" type="ORF">CQW23_00101</name>
</gene>
<accession>A0A2G2XJR4</accession>
<dbReference type="PANTHER" id="PTHR36072:SF2">
    <property type="entry name" value="OS01G0531000 PROTEIN"/>
    <property type="match status" value="1"/>
</dbReference>
<proteinExistence type="predicted"/>
<dbReference type="AlphaFoldDB" id="A0A2G2XJR4"/>
<organism evidence="2 3">
    <name type="scientific">Capsicum baccatum</name>
    <name type="common">Peruvian pepper</name>
    <dbReference type="NCBI Taxonomy" id="33114"/>
    <lineage>
        <taxon>Eukaryota</taxon>
        <taxon>Viridiplantae</taxon>
        <taxon>Streptophyta</taxon>
        <taxon>Embryophyta</taxon>
        <taxon>Tracheophyta</taxon>
        <taxon>Spermatophyta</taxon>
        <taxon>Magnoliopsida</taxon>
        <taxon>eudicotyledons</taxon>
        <taxon>Gunneridae</taxon>
        <taxon>Pentapetalae</taxon>
        <taxon>asterids</taxon>
        <taxon>lamiids</taxon>
        <taxon>Solanales</taxon>
        <taxon>Solanaceae</taxon>
        <taxon>Solanoideae</taxon>
        <taxon>Capsiceae</taxon>
        <taxon>Capsicum</taxon>
    </lineage>
</organism>
<reference evidence="2 3" key="1">
    <citation type="journal article" date="2017" name="Genome Biol.">
        <title>New reference genome sequences of hot pepper reveal the massive evolution of plant disease-resistance genes by retroduplication.</title>
        <authorList>
            <person name="Kim S."/>
            <person name="Park J."/>
            <person name="Yeom S.I."/>
            <person name="Kim Y.M."/>
            <person name="Seo E."/>
            <person name="Kim K.T."/>
            <person name="Kim M.S."/>
            <person name="Lee J.M."/>
            <person name="Cheong K."/>
            <person name="Shin H.S."/>
            <person name="Kim S.B."/>
            <person name="Han K."/>
            <person name="Lee J."/>
            <person name="Park M."/>
            <person name="Lee H.A."/>
            <person name="Lee H.Y."/>
            <person name="Lee Y."/>
            <person name="Oh S."/>
            <person name="Lee J.H."/>
            <person name="Choi E."/>
            <person name="Choi E."/>
            <person name="Lee S.E."/>
            <person name="Jeon J."/>
            <person name="Kim H."/>
            <person name="Choi G."/>
            <person name="Song H."/>
            <person name="Lee J."/>
            <person name="Lee S.C."/>
            <person name="Kwon J.K."/>
            <person name="Lee H.Y."/>
            <person name="Koo N."/>
            <person name="Hong Y."/>
            <person name="Kim R.W."/>
            <person name="Kang W.H."/>
            <person name="Huh J.H."/>
            <person name="Kang B.C."/>
            <person name="Yang T.J."/>
            <person name="Lee Y.H."/>
            <person name="Bennetzen J.L."/>
            <person name="Choi D."/>
        </authorList>
    </citation>
    <scope>NUCLEOTIDE SEQUENCE [LARGE SCALE GENOMIC DNA]</scope>
    <source>
        <strain evidence="3">cv. PBC81</strain>
    </source>
</reference>
<feature type="region of interest" description="Disordered" evidence="1">
    <location>
        <begin position="1"/>
        <end position="47"/>
    </location>
</feature>
<evidence type="ECO:0000313" key="3">
    <source>
        <dbReference type="Proteomes" id="UP000224567"/>
    </source>
</evidence>
<feature type="compositionally biased region" description="Basic residues" evidence="1">
    <location>
        <begin position="88"/>
        <end position="97"/>
    </location>
</feature>
<evidence type="ECO:0000256" key="1">
    <source>
        <dbReference type="SAM" id="MobiDB-lite"/>
    </source>
</evidence>
<comment type="caution">
    <text evidence="2">The sequence shown here is derived from an EMBL/GenBank/DDBJ whole genome shotgun (WGS) entry which is preliminary data.</text>
</comment>
<dbReference type="Proteomes" id="UP000224567">
    <property type="component" value="Unassembled WGS sequence"/>
</dbReference>
<keyword evidence="3" id="KW-1185">Reference proteome</keyword>
<dbReference type="PANTHER" id="PTHR36072">
    <property type="entry name" value="OS01G0541600 PROTEIN"/>
    <property type="match status" value="1"/>
</dbReference>
<sequence length="151" mass="16919">MNDLYPTKPKTPRVDPTTSATRKSEPLDTRFDKARVDPTESTMRKSEHLDTLVTSIDKATVYTTESSATQNPATLAVAVTSLLDSKKRKINRTRSKKKVEPQDGSSTTDAEKTFATSSKRKKKSWTSLKKITESQSSKSRKFSNIYVPFVL</sequence>
<protein>
    <submittedName>
        <fullName evidence="2">Uncharacterized protein</fullName>
    </submittedName>
</protein>
<name>A0A2G2XJR4_CAPBA</name>
<reference evidence="3" key="2">
    <citation type="journal article" date="2017" name="J. Anim. Genet.">
        <title>Multiple reference genome sequences of hot pepper reveal the massive evolution of plant disease resistance genes by retroduplication.</title>
        <authorList>
            <person name="Kim S."/>
            <person name="Park J."/>
            <person name="Yeom S.-I."/>
            <person name="Kim Y.-M."/>
            <person name="Seo E."/>
            <person name="Kim K.-T."/>
            <person name="Kim M.-S."/>
            <person name="Lee J.M."/>
            <person name="Cheong K."/>
            <person name="Shin H.-S."/>
            <person name="Kim S.-B."/>
            <person name="Han K."/>
            <person name="Lee J."/>
            <person name="Park M."/>
            <person name="Lee H.-A."/>
            <person name="Lee H.-Y."/>
            <person name="Lee Y."/>
            <person name="Oh S."/>
            <person name="Lee J.H."/>
            <person name="Choi E."/>
            <person name="Choi E."/>
            <person name="Lee S.E."/>
            <person name="Jeon J."/>
            <person name="Kim H."/>
            <person name="Choi G."/>
            <person name="Song H."/>
            <person name="Lee J."/>
            <person name="Lee S.-C."/>
            <person name="Kwon J.-K."/>
            <person name="Lee H.-Y."/>
            <person name="Koo N."/>
            <person name="Hong Y."/>
            <person name="Kim R.W."/>
            <person name="Kang W.-H."/>
            <person name="Huh J.H."/>
            <person name="Kang B.-C."/>
            <person name="Yang T.-J."/>
            <person name="Lee Y.-H."/>
            <person name="Bennetzen J.L."/>
            <person name="Choi D."/>
        </authorList>
    </citation>
    <scope>NUCLEOTIDE SEQUENCE [LARGE SCALE GENOMIC DNA]</scope>
    <source>
        <strain evidence="3">cv. PBC81</strain>
    </source>
</reference>
<dbReference type="EMBL" id="MLFT02000001">
    <property type="protein sequence ID" value="PHT57738.1"/>
    <property type="molecule type" value="Genomic_DNA"/>
</dbReference>
<feature type="compositionally biased region" description="Basic and acidic residues" evidence="1">
    <location>
        <begin position="22"/>
        <end position="47"/>
    </location>
</feature>
<evidence type="ECO:0000313" key="2">
    <source>
        <dbReference type="EMBL" id="PHT57738.1"/>
    </source>
</evidence>
<dbReference type="OrthoDB" id="1937463at2759"/>
<feature type="region of interest" description="Disordered" evidence="1">
    <location>
        <begin position="88"/>
        <end position="140"/>
    </location>
</feature>